<dbReference type="STRING" id="146018.BN2156_05375"/>
<organism evidence="3 4">
    <name type="scientific">Mycolicibacterium neworleansense</name>
    <dbReference type="NCBI Taxonomy" id="146018"/>
    <lineage>
        <taxon>Bacteria</taxon>
        <taxon>Bacillati</taxon>
        <taxon>Actinomycetota</taxon>
        <taxon>Actinomycetes</taxon>
        <taxon>Mycobacteriales</taxon>
        <taxon>Mycobacteriaceae</taxon>
        <taxon>Mycolicibacterium</taxon>
    </lineage>
</organism>
<protein>
    <submittedName>
        <fullName evidence="3">Uncharacterized protein</fullName>
    </submittedName>
</protein>
<dbReference type="AlphaFoldDB" id="A0A0H5RY73"/>
<sequence precursor="true">MSARAAHETSGVVMARKGKGMMTGRGFAFLMASLAAVSVVCSPVANARPTCQDTATKTICTTNGSTSIKARPGTTAPPANIPVFPWLGMPGGR</sequence>
<evidence type="ECO:0000313" key="3">
    <source>
        <dbReference type="EMBL" id="CRZ18472.1"/>
    </source>
</evidence>
<keyword evidence="4" id="KW-1185">Reference proteome</keyword>
<proteinExistence type="predicted"/>
<feature type="signal peptide" evidence="2">
    <location>
        <begin position="1"/>
        <end position="47"/>
    </location>
</feature>
<gene>
    <name evidence="3" type="ORF">BN2156_05375</name>
</gene>
<accession>A0A0H5RY73</accession>
<keyword evidence="2" id="KW-0732">Signal</keyword>
<dbReference type="EMBL" id="CWKH01000003">
    <property type="protein sequence ID" value="CRZ18472.1"/>
    <property type="molecule type" value="Genomic_DNA"/>
</dbReference>
<feature type="region of interest" description="Disordered" evidence="1">
    <location>
        <begin position="63"/>
        <end position="84"/>
    </location>
</feature>
<evidence type="ECO:0000313" key="4">
    <source>
        <dbReference type="Proteomes" id="UP000199147"/>
    </source>
</evidence>
<dbReference type="Proteomes" id="UP000199147">
    <property type="component" value="Unassembled WGS sequence"/>
</dbReference>
<name>A0A0H5RY73_9MYCO</name>
<evidence type="ECO:0000256" key="2">
    <source>
        <dbReference type="SAM" id="SignalP"/>
    </source>
</evidence>
<evidence type="ECO:0000256" key="1">
    <source>
        <dbReference type="SAM" id="MobiDB-lite"/>
    </source>
</evidence>
<feature type="chain" id="PRO_5005223539" evidence="2">
    <location>
        <begin position="48"/>
        <end position="93"/>
    </location>
</feature>
<reference evidence="4" key="1">
    <citation type="submission" date="2015-07" db="EMBL/GenBank/DDBJ databases">
        <authorList>
            <person name="Urmite Genomes"/>
        </authorList>
    </citation>
    <scope>NUCLEOTIDE SEQUENCE [LARGE SCALE GENOMIC DNA]</scope>
    <source>
        <strain evidence="4">type strain: ATCC 49404</strain>
    </source>
</reference>